<keyword evidence="3" id="KW-1185">Reference proteome</keyword>
<feature type="transmembrane region" description="Helical" evidence="1">
    <location>
        <begin position="68"/>
        <end position="88"/>
    </location>
</feature>
<feature type="transmembrane region" description="Helical" evidence="1">
    <location>
        <begin position="35"/>
        <end position="56"/>
    </location>
</feature>
<sequence length="190" mass="21681">MSELPGDSFAVNEPILWRWSADGQHDRTPPVRRELFSWTHLAVLLAIAGFAVWLNYGSDYCLERRCRGGGFWAGLAVVTIFLAVMKLFGFGNHPLVRDLLSGLNDNRFNSYRSYLLTPTRLLRLDWDGSIESFSLREGPMVIQYGNLRIEPPQARGRTLIRKIPETVQRELFAAIQTARTMRTGQTEVPR</sequence>
<accession>A0A2H5EY32</accession>
<dbReference type="KEGG" id="pzh:CX676_08475"/>
<dbReference type="AlphaFoldDB" id="A0A2H5EY32"/>
<proteinExistence type="predicted"/>
<keyword evidence="1" id="KW-0472">Membrane</keyword>
<dbReference type="EMBL" id="CP025430">
    <property type="protein sequence ID" value="AUH64184.1"/>
    <property type="molecule type" value="Genomic_DNA"/>
</dbReference>
<evidence type="ECO:0000256" key="1">
    <source>
        <dbReference type="SAM" id="Phobius"/>
    </source>
</evidence>
<reference evidence="2 3" key="1">
    <citation type="journal article" date="2013" name="Antonie Van Leeuwenhoek">
        <title>Paracoccus zhejiangensis sp. nov., isolated from activated sludge in wastewater-treatment system.</title>
        <authorList>
            <person name="Wu Z.G."/>
            <person name="Zhang D.F."/>
            <person name="Liu Y.L."/>
            <person name="Wang F."/>
            <person name="Jiang X."/>
            <person name="Li C."/>
            <person name="Li S.P."/>
            <person name="Hong Q."/>
            <person name="Li W.J."/>
        </authorList>
    </citation>
    <scope>NUCLEOTIDE SEQUENCE [LARGE SCALE GENOMIC DNA]</scope>
    <source>
        <strain evidence="2 3">J6</strain>
    </source>
</reference>
<protein>
    <submittedName>
        <fullName evidence="2">Uncharacterized protein</fullName>
    </submittedName>
</protein>
<gene>
    <name evidence="2" type="ORF">CX676_08475</name>
</gene>
<name>A0A2H5EY32_9RHOB</name>
<evidence type="ECO:0000313" key="3">
    <source>
        <dbReference type="Proteomes" id="UP000234530"/>
    </source>
</evidence>
<evidence type="ECO:0000313" key="2">
    <source>
        <dbReference type="EMBL" id="AUH64184.1"/>
    </source>
</evidence>
<keyword evidence="1" id="KW-0812">Transmembrane</keyword>
<dbReference type="Proteomes" id="UP000234530">
    <property type="component" value="Chromosome"/>
</dbReference>
<keyword evidence="1" id="KW-1133">Transmembrane helix</keyword>
<organism evidence="2 3">
    <name type="scientific">Paracoccus zhejiangensis</name>
    <dbReference type="NCBI Taxonomy" id="1077935"/>
    <lineage>
        <taxon>Bacteria</taxon>
        <taxon>Pseudomonadati</taxon>
        <taxon>Pseudomonadota</taxon>
        <taxon>Alphaproteobacteria</taxon>
        <taxon>Rhodobacterales</taxon>
        <taxon>Paracoccaceae</taxon>
        <taxon>Paracoccus</taxon>
    </lineage>
</organism>